<dbReference type="PANTHER" id="PTHR46621">
    <property type="entry name" value="SNRNA-ACTIVATING PROTEIN COMPLEX SUBUNIT 4"/>
    <property type="match status" value="1"/>
</dbReference>
<dbReference type="Gene3D" id="1.10.10.60">
    <property type="entry name" value="Homeodomain-like"/>
    <property type="match status" value="5"/>
</dbReference>
<evidence type="ECO:0000259" key="8">
    <source>
        <dbReference type="PROSITE" id="PS51293"/>
    </source>
</evidence>
<feature type="domain" description="HTH myb-type" evidence="9">
    <location>
        <begin position="341"/>
        <end position="396"/>
    </location>
</feature>
<dbReference type="Pfam" id="PF00249">
    <property type="entry name" value="Myb_DNA-binding"/>
    <property type="match status" value="2"/>
</dbReference>
<dbReference type="SUPFAM" id="SSF46689">
    <property type="entry name" value="Homeodomain-like"/>
    <property type="match status" value="3"/>
</dbReference>
<evidence type="ECO:0000256" key="2">
    <source>
        <dbReference type="ARBA" id="ARBA00023125"/>
    </source>
</evidence>
<feature type="coiled-coil region" evidence="5">
    <location>
        <begin position="78"/>
        <end position="112"/>
    </location>
</feature>
<dbReference type="GO" id="GO:0019185">
    <property type="term" value="C:snRNA-activating protein complex"/>
    <property type="evidence" value="ECO:0007669"/>
    <property type="project" value="TreeGrafter"/>
</dbReference>
<feature type="domain" description="HTH myb-type" evidence="9">
    <location>
        <begin position="295"/>
        <end position="340"/>
    </location>
</feature>
<feature type="domain" description="Myb-like" evidence="7">
    <location>
        <begin position="159"/>
        <end position="238"/>
    </location>
</feature>
<dbReference type="Pfam" id="PF13921">
    <property type="entry name" value="Myb_DNA-bind_6"/>
    <property type="match status" value="1"/>
</dbReference>
<evidence type="ECO:0000313" key="10">
    <source>
        <dbReference type="EMBL" id="CAG8509724.1"/>
    </source>
</evidence>
<evidence type="ECO:0000259" key="7">
    <source>
        <dbReference type="PROSITE" id="PS50090"/>
    </source>
</evidence>
<reference evidence="10" key="1">
    <citation type="submission" date="2021-06" db="EMBL/GenBank/DDBJ databases">
        <authorList>
            <person name="Kallberg Y."/>
            <person name="Tangrot J."/>
            <person name="Rosling A."/>
        </authorList>
    </citation>
    <scope>NUCLEOTIDE SEQUENCE</scope>
    <source>
        <strain evidence="10">CL551</strain>
    </source>
</reference>
<feature type="domain" description="SANT" evidence="8">
    <location>
        <begin position="242"/>
        <end position="295"/>
    </location>
</feature>
<evidence type="ECO:0000256" key="5">
    <source>
        <dbReference type="SAM" id="Coils"/>
    </source>
</evidence>
<feature type="domain" description="Myb-like" evidence="7">
    <location>
        <begin position="239"/>
        <end position="288"/>
    </location>
</feature>
<dbReference type="PROSITE" id="PS50090">
    <property type="entry name" value="MYB_LIKE"/>
    <property type="match status" value="5"/>
</dbReference>
<keyword evidence="4" id="KW-0539">Nucleus</keyword>
<dbReference type="GO" id="GO:0042796">
    <property type="term" value="P:snRNA transcription by RNA polymerase III"/>
    <property type="evidence" value="ECO:0007669"/>
    <property type="project" value="TreeGrafter"/>
</dbReference>
<keyword evidence="2" id="KW-0238">DNA-binding</keyword>
<keyword evidence="1" id="KW-0805">Transcription regulation</keyword>
<dbReference type="FunFam" id="1.10.10.60:FF:000016">
    <property type="entry name" value="Transcriptional activator Myb isoform A"/>
    <property type="match status" value="2"/>
</dbReference>
<dbReference type="PROSITE" id="PS51293">
    <property type="entry name" value="SANT"/>
    <property type="match status" value="1"/>
</dbReference>
<evidence type="ECO:0000256" key="6">
    <source>
        <dbReference type="SAM" id="MobiDB-lite"/>
    </source>
</evidence>
<dbReference type="InterPro" id="IPR009057">
    <property type="entry name" value="Homeodomain-like_sf"/>
</dbReference>
<feature type="region of interest" description="Disordered" evidence="6">
    <location>
        <begin position="448"/>
        <end position="479"/>
    </location>
</feature>
<dbReference type="AlphaFoldDB" id="A0A9N8ZVM8"/>
<dbReference type="InterPro" id="IPR017884">
    <property type="entry name" value="SANT_dom"/>
</dbReference>
<dbReference type="InterPro" id="IPR051575">
    <property type="entry name" value="Myb-like_DNA-bd"/>
</dbReference>
<feature type="domain" description="Myb-like" evidence="7">
    <location>
        <begin position="341"/>
        <end position="392"/>
    </location>
</feature>
<dbReference type="PROSITE" id="PS51294">
    <property type="entry name" value="HTH_MYB"/>
    <property type="match status" value="3"/>
</dbReference>
<evidence type="ECO:0000256" key="4">
    <source>
        <dbReference type="ARBA" id="ARBA00023242"/>
    </source>
</evidence>
<dbReference type="PANTHER" id="PTHR46621:SF1">
    <property type="entry name" value="SNRNA-ACTIVATING PROTEIN COMPLEX SUBUNIT 4"/>
    <property type="match status" value="1"/>
</dbReference>
<dbReference type="GO" id="GO:0001006">
    <property type="term" value="F:RNA polymerase III type 3 promoter sequence-specific DNA binding"/>
    <property type="evidence" value="ECO:0007669"/>
    <property type="project" value="TreeGrafter"/>
</dbReference>
<dbReference type="GO" id="GO:0042795">
    <property type="term" value="P:snRNA transcription by RNA polymerase II"/>
    <property type="evidence" value="ECO:0007669"/>
    <property type="project" value="TreeGrafter"/>
</dbReference>
<dbReference type="OrthoDB" id="2143914at2759"/>
<dbReference type="GO" id="GO:0000978">
    <property type="term" value="F:RNA polymerase II cis-regulatory region sequence-specific DNA binding"/>
    <property type="evidence" value="ECO:0007669"/>
    <property type="project" value="TreeGrafter"/>
</dbReference>
<gene>
    <name evidence="10" type="ORF">AMORRO_LOCUS3664</name>
</gene>
<dbReference type="EMBL" id="CAJVPV010001837">
    <property type="protein sequence ID" value="CAG8509724.1"/>
    <property type="molecule type" value="Genomic_DNA"/>
</dbReference>
<dbReference type="CDD" id="cd00167">
    <property type="entry name" value="SANT"/>
    <property type="match status" value="4"/>
</dbReference>
<feature type="domain" description="Myb-like" evidence="7">
    <location>
        <begin position="393"/>
        <end position="444"/>
    </location>
</feature>
<feature type="domain" description="HTH myb-type" evidence="9">
    <location>
        <begin position="397"/>
        <end position="448"/>
    </location>
</feature>
<feature type="compositionally biased region" description="Polar residues" evidence="6">
    <location>
        <begin position="462"/>
        <end position="479"/>
    </location>
</feature>
<accession>A0A9N8ZVM8</accession>
<proteinExistence type="predicted"/>
<evidence type="ECO:0000256" key="3">
    <source>
        <dbReference type="ARBA" id="ARBA00023163"/>
    </source>
</evidence>
<evidence type="ECO:0000256" key="1">
    <source>
        <dbReference type="ARBA" id="ARBA00023015"/>
    </source>
</evidence>
<comment type="caution">
    <text evidence="10">The sequence shown here is derived from an EMBL/GenBank/DDBJ whole genome shotgun (WGS) entry which is preliminary data.</text>
</comment>
<dbReference type="SMART" id="SM00717">
    <property type="entry name" value="SANT"/>
    <property type="match status" value="5"/>
</dbReference>
<keyword evidence="5" id="KW-0175">Coiled coil</keyword>
<feature type="domain" description="Myb-like" evidence="7">
    <location>
        <begin position="289"/>
        <end position="340"/>
    </location>
</feature>
<evidence type="ECO:0000259" key="9">
    <source>
        <dbReference type="PROSITE" id="PS51294"/>
    </source>
</evidence>
<keyword evidence="11" id="KW-1185">Reference proteome</keyword>
<name>A0A9N8ZVM8_9GLOM</name>
<dbReference type="InterPro" id="IPR001005">
    <property type="entry name" value="SANT/Myb"/>
</dbReference>
<dbReference type="InterPro" id="IPR017930">
    <property type="entry name" value="Myb_dom"/>
</dbReference>
<protein>
    <submittedName>
        <fullName evidence="10">9529_t:CDS:1</fullName>
    </submittedName>
</protein>
<keyword evidence="3" id="KW-0804">Transcription</keyword>
<evidence type="ECO:0000313" key="11">
    <source>
        <dbReference type="Proteomes" id="UP000789342"/>
    </source>
</evidence>
<dbReference type="Proteomes" id="UP000789342">
    <property type="component" value="Unassembled WGS sequence"/>
</dbReference>
<sequence length="510" mass="59017">MNTSEYETIAEPFTYLQDVNFAECPNENENYINDTNTSNYEPFSNDNTITDFMTNFETENLSLKKVDPQQVLETLNLNRLLQAELDRVREGIDAAIQRNTALQTRLSQLRQEETFISEKTNLTSSVSQRTFGPPFFVDADGNTPPENDDETNDQPLVFKSTRWTQYEKEALRKGIQEHNMKREALRAIKEGRSISSVEKMSKDQFLYSVEDVEWSQLAKQYVPTKTKEDCIIQWTNHSHPCINNNEWTTQETRKLLEVAKQNDFRNWVKIALELGTNRTAAECFKQYNRQSSNPRKWSKEEDEILIRAVDLYGEKNWQQVAHCLDNRTGQQCLHRWTKTLNPAIRRGRWKKEDDEALKNAVSIYGPGNWVKIQRYVLGRTDVQCRERWMNVLSPEIKKDPWSNEEDEKLMSLVQSIGLGKWSKISSFMDGRTDNQCWRRYKVLKKQAGKKVEKTPDADSHSDCQPSIQSQDVTETTPLNGNVLTNVTANTEPTDVDSIIEVVSSNNVIGT</sequence>
<feature type="compositionally biased region" description="Basic and acidic residues" evidence="6">
    <location>
        <begin position="449"/>
        <end position="461"/>
    </location>
</feature>
<organism evidence="10 11">
    <name type="scientific">Acaulospora morrowiae</name>
    <dbReference type="NCBI Taxonomy" id="94023"/>
    <lineage>
        <taxon>Eukaryota</taxon>
        <taxon>Fungi</taxon>
        <taxon>Fungi incertae sedis</taxon>
        <taxon>Mucoromycota</taxon>
        <taxon>Glomeromycotina</taxon>
        <taxon>Glomeromycetes</taxon>
        <taxon>Diversisporales</taxon>
        <taxon>Acaulosporaceae</taxon>
        <taxon>Acaulospora</taxon>
    </lineage>
</organism>